<proteinExistence type="predicted"/>
<dbReference type="EMBL" id="JABZGW010000122">
    <property type="protein sequence ID" value="MBF4807755.1"/>
    <property type="molecule type" value="Genomic_DNA"/>
</dbReference>
<evidence type="ECO:0000313" key="2">
    <source>
        <dbReference type="EMBL" id="MBF4807755.1"/>
    </source>
</evidence>
<comment type="caution">
    <text evidence="2">The sequence shown here is derived from an EMBL/GenBank/DDBJ whole genome shotgun (WGS) entry which is preliminary data.</text>
</comment>
<organism evidence="2 3">
    <name type="scientific">Lancefieldella rimae</name>
    <dbReference type="NCBI Taxonomy" id="1383"/>
    <lineage>
        <taxon>Bacteria</taxon>
        <taxon>Bacillati</taxon>
        <taxon>Actinomycetota</taxon>
        <taxon>Coriobacteriia</taxon>
        <taxon>Coriobacteriales</taxon>
        <taxon>Atopobiaceae</taxon>
        <taxon>Lancefieldella</taxon>
    </lineage>
</organism>
<reference evidence="2" key="1">
    <citation type="submission" date="2020-04" db="EMBL/GenBank/DDBJ databases">
        <title>Deep metagenomics examines the oral microbiome during advanced dental caries in children, revealing novel taxa and co-occurrences with host molecules.</title>
        <authorList>
            <person name="Baker J.L."/>
            <person name="Morton J.T."/>
            <person name="Dinis M."/>
            <person name="Alvarez R."/>
            <person name="Tran N.C."/>
            <person name="Knight R."/>
            <person name="Edlund A."/>
        </authorList>
    </citation>
    <scope>NUCLEOTIDE SEQUENCE</scope>
    <source>
        <strain evidence="2">JCVI_38_bin.5</strain>
    </source>
</reference>
<sequence>MAVQAILGAFPAALAKHDHARKTFSLYFAMIILYINGCLQIPVSRSASRL</sequence>
<dbReference type="Proteomes" id="UP000698335">
    <property type="component" value="Unassembled WGS sequence"/>
</dbReference>
<gene>
    <name evidence="2" type="ORF">HXK26_03565</name>
</gene>
<name>A0A930YPQ4_9ACTN</name>
<accession>A0A930YPQ4</accession>
<protein>
    <submittedName>
        <fullName evidence="2">Uncharacterized protein</fullName>
    </submittedName>
</protein>
<keyword evidence="1" id="KW-0812">Transmembrane</keyword>
<dbReference type="AlphaFoldDB" id="A0A930YPQ4"/>
<feature type="transmembrane region" description="Helical" evidence="1">
    <location>
        <begin position="25"/>
        <end position="43"/>
    </location>
</feature>
<keyword evidence="1" id="KW-1133">Transmembrane helix</keyword>
<evidence type="ECO:0000256" key="1">
    <source>
        <dbReference type="SAM" id="Phobius"/>
    </source>
</evidence>
<evidence type="ECO:0000313" key="3">
    <source>
        <dbReference type="Proteomes" id="UP000698335"/>
    </source>
</evidence>
<keyword evidence="1" id="KW-0472">Membrane</keyword>